<accession>A0A5P1EMK4</accession>
<feature type="compositionally biased region" description="Basic and acidic residues" evidence="1">
    <location>
        <begin position="415"/>
        <end position="439"/>
    </location>
</feature>
<name>A0A5P1EMK4_ASPOF</name>
<dbReference type="OMA" id="GWRNGFS"/>
<feature type="compositionally biased region" description="Low complexity" evidence="1">
    <location>
        <begin position="23"/>
        <end position="32"/>
    </location>
</feature>
<dbReference type="OrthoDB" id="1079501at2759"/>
<feature type="compositionally biased region" description="Basic and acidic residues" evidence="1">
    <location>
        <begin position="485"/>
        <end position="499"/>
    </location>
</feature>
<sequence length="736" mass="85170">MLQDSLRSAVHRSLTKPVADGCQNANQTATRRTNTHSKTSNSVEPLKNHSKREEKSMERRNKSVGPLKGSLDLEESLAILSKAQETSKRMSRLLDASESINLRRCGFQEQRHSIDGSFRDSLFKLEQRSEFVEEEIGRIKERTMNSRANGFQKPRFSSDGSSIEEVIRSQRYGVQEPRFSVSGSSRDAIEELRKVIRESLHQQNLLSRSPEDDRAYECNRFERFKGNLSNPICEPKKAKGSNLVAKLMGLEEVSSQTSHPIKMEEKKKSFNVQRPPFDMERRQAIKKKANQKRKSLQEVIEAMQFKGVLKDPRIDMPKIIPYRFDDKQLDMNYESPPIVIVKPLYLPQWERGEAYRKVLVNKYSRDEENQSFDHFQEKEVYDHGQMLFKSFNRKEERSIEKPKVDFSSVSHKQLKKEASKMRKKVNDKPNETKGEEKKDVRAKRMPISQSNRIYADHEKPDRRVSAAKDKVSLIKAESKTSANPVKEKKTPRAKSDRKPSTIKTNNKNCKDGKETNPVHKMDTFSEAESFPADKILQEIGKKGETCKKDEAQENPEVTKEVIHLDDTKPVIVEDDLMRLLLSSRSFLTEAKELYGVISHQPIHHQRKGLSEDVMRNAMLYLDIGKEIMSRKFHKHELSVHPLTESFTLFELAEEISSKIRVLTGFIKVDHSSIASDDISNVRLERDLRCKDMLMNSMWDIGWMSWAYPEDTRDIVCDVEESILSWLMEEVALDLVY</sequence>
<proteinExistence type="predicted"/>
<feature type="region of interest" description="Disordered" evidence="1">
    <location>
        <begin position="1"/>
        <end position="68"/>
    </location>
</feature>
<dbReference type="EMBL" id="CM007386">
    <property type="protein sequence ID" value="ONK67156.1"/>
    <property type="molecule type" value="Genomic_DNA"/>
</dbReference>
<dbReference type="Gramene" id="ONK67156">
    <property type="protein sequence ID" value="ONK67156"/>
    <property type="gene ID" value="A4U43_C06F16590"/>
</dbReference>
<feature type="compositionally biased region" description="Basic and acidic residues" evidence="1">
    <location>
        <begin position="454"/>
        <end position="478"/>
    </location>
</feature>
<organism evidence="2 3">
    <name type="scientific">Asparagus officinalis</name>
    <name type="common">Garden asparagus</name>
    <dbReference type="NCBI Taxonomy" id="4686"/>
    <lineage>
        <taxon>Eukaryota</taxon>
        <taxon>Viridiplantae</taxon>
        <taxon>Streptophyta</taxon>
        <taxon>Embryophyta</taxon>
        <taxon>Tracheophyta</taxon>
        <taxon>Spermatophyta</taxon>
        <taxon>Magnoliopsida</taxon>
        <taxon>Liliopsida</taxon>
        <taxon>Asparagales</taxon>
        <taxon>Asparagaceae</taxon>
        <taxon>Asparagoideae</taxon>
        <taxon>Asparagus</taxon>
    </lineage>
</organism>
<protein>
    <recommendedName>
        <fullName evidence="4">DUF4378 domain-containing protein</fullName>
    </recommendedName>
</protein>
<gene>
    <name evidence="2" type="ORF">A4U43_C06F16590</name>
</gene>
<evidence type="ECO:0008006" key="4">
    <source>
        <dbReference type="Google" id="ProtNLM"/>
    </source>
</evidence>
<feature type="compositionally biased region" description="Basic and acidic residues" evidence="1">
    <location>
        <begin position="508"/>
        <end position="518"/>
    </location>
</feature>
<reference evidence="3" key="1">
    <citation type="journal article" date="2017" name="Nat. Commun.">
        <title>The asparagus genome sheds light on the origin and evolution of a young Y chromosome.</title>
        <authorList>
            <person name="Harkess A."/>
            <person name="Zhou J."/>
            <person name="Xu C."/>
            <person name="Bowers J.E."/>
            <person name="Van der Hulst R."/>
            <person name="Ayyampalayam S."/>
            <person name="Mercati F."/>
            <person name="Riccardi P."/>
            <person name="McKain M.R."/>
            <person name="Kakrana A."/>
            <person name="Tang H."/>
            <person name="Ray J."/>
            <person name="Groenendijk J."/>
            <person name="Arikit S."/>
            <person name="Mathioni S.M."/>
            <person name="Nakano M."/>
            <person name="Shan H."/>
            <person name="Telgmann-Rauber A."/>
            <person name="Kanno A."/>
            <person name="Yue Z."/>
            <person name="Chen H."/>
            <person name="Li W."/>
            <person name="Chen Y."/>
            <person name="Xu X."/>
            <person name="Zhang Y."/>
            <person name="Luo S."/>
            <person name="Chen H."/>
            <person name="Gao J."/>
            <person name="Mao Z."/>
            <person name="Pires J.C."/>
            <person name="Luo M."/>
            <person name="Kudrna D."/>
            <person name="Wing R.A."/>
            <person name="Meyers B.C."/>
            <person name="Yi K."/>
            <person name="Kong H."/>
            <person name="Lavrijsen P."/>
            <person name="Sunseri F."/>
            <person name="Falavigna A."/>
            <person name="Ye Y."/>
            <person name="Leebens-Mack J.H."/>
            <person name="Chen G."/>
        </authorList>
    </citation>
    <scope>NUCLEOTIDE SEQUENCE [LARGE SCALE GENOMIC DNA]</scope>
    <source>
        <strain evidence="3">cv. DH0086</strain>
    </source>
</reference>
<dbReference type="Proteomes" id="UP000243459">
    <property type="component" value="Chromosome 6"/>
</dbReference>
<dbReference type="PANTHER" id="PTHR34282:SF2">
    <property type="entry name" value="DUF3741 DOMAIN-CONTAINING PROTEIN"/>
    <property type="match status" value="1"/>
</dbReference>
<dbReference type="AlphaFoldDB" id="A0A5P1EMK4"/>
<evidence type="ECO:0000256" key="1">
    <source>
        <dbReference type="SAM" id="MobiDB-lite"/>
    </source>
</evidence>
<evidence type="ECO:0000313" key="3">
    <source>
        <dbReference type="Proteomes" id="UP000243459"/>
    </source>
</evidence>
<dbReference type="PANTHER" id="PTHR34282">
    <property type="entry name" value="OS01G0228800 PROTEIN-RELATED"/>
    <property type="match status" value="1"/>
</dbReference>
<keyword evidence="3" id="KW-1185">Reference proteome</keyword>
<evidence type="ECO:0000313" key="2">
    <source>
        <dbReference type="EMBL" id="ONK67156.1"/>
    </source>
</evidence>
<feature type="compositionally biased region" description="Basic and acidic residues" evidence="1">
    <location>
        <begin position="51"/>
        <end position="61"/>
    </location>
</feature>
<feature type="region of interest" description="Disordered" evidence="1">
    <location>
        <begin position="399"/>
        <end position="518"/>
    </location>
</feature>